<dbReference type="Proteomes" id="UP001218170">
    <property type="component" value="Unassembled WGS sequence"/>
</dbReference>
<keyword evidence="2" id="KW-0812">Transmembrane</keyword>
<gene>
    <name evidence="3" type="ORF">PUW80_11730</name>
</gene>
<protein>
    <submittedName>
        <fullName evidence="3">Uncharacterized protein</fullName>
    </submittedName>
</protein>
<evidence type="ECO:0000313" key="3">
    <source>
        <dbReference type="EMBL" id="MDD7963015.1"/>
    </source>
</evidence>
<evidence type="ECO:0000256" key="2">
    <source>
        <dbReference type="SAM" id="Phobius"/>
    </source>
</evidence>
<keyword evidence="2" id="KW-0472">Membrane</keyword>
<sequence length="378" mass="40142">MHEAQTTVDAAGDEATETDPSSPARGRRRAPERERRRRSLAVDLTAIGVLGVLLLGGLVAGGVVVYRELYSPSAFVERYLSLLSTGSAADALQIPGVALDSADLAAAELPSTASEVLLRRAALAPLSEVSVIGERPRGDVTEVTVTYLANGHRGRTQFDIEQDGWIGVAPAWRFANSPLAAIDLTVRGATRFTVNGFELDTRQVAPEGLEADPLVPVSMLVFSPGAYSIAVDTATAATPGVAVLSDAPMKSVPVDLQAEPTPAFVDVVQERVDEFLASCATQQVLQPTGCPFGYFVRNRVEGAPQWSIAENPQIEVVPDGAQWAIPRTRAVAHIDVDIRSLYDGRLNTVSEDVEFFLTGQITILPDGTASIQVSADQG</sequence>
<feature type="transmembrane region" description="Helical" evidence="2">
    <location>
        <begin position="40"/>
        <end position="66"/>
    </location>
</feature>
<comment type="caution">
    <text evidence="3">The sequence shown here is derived from an EMBL/GenBank/DDBJ whole genome shotgun (WGS) entry which is preliminary data.</text>
</comment>
<keyword evidence="4" id="KW-1185">Reference proteome</keyword>
<dbReference type="EMBL" id="JAQZCI010000003">
    <property type="protein sequence ID" value="MDD7963015.1"/>
    <property type="molecule type" value="Genomic_DNA"/>
</dbReference>
<organism evidence="3 4">
    <name type="scientific">Microbacterium thalli</name>
    <dbReference type="NCBI Taxonomy" id="3027921"/>
    <lineage>
        <taxon>Bacteria</taxon>
        <taxon>Bacillati</taxon>
        <taxon>Actinomycetota</taxon>
        <taxon>Actinomycetes</taxon>
        <taxon>Micrococcales</taxon>
        <taxon>Microbacteriaceae</taxon>
        <taxon>Microbacterium</taxon>
    </lineage>
</organism>
<name>A0ABT5SJN9_9MICO</name>
<evidence type="ECO:0000313" key="4">
    <source>
        <dbReference type="Proteomes" id="UP001218170"/>
    </source>
</evidence>
<keyword evidence="2" id="KW-1133">Transmembrane helix</keyword>
<reference evidence="3 4" key="1">
    <citation type="submission" date="2023-02" db="EMBL/GenBank/DDBJ databases">
        <title>Study of novel species of the Microbacterium genus.</title>
        <authorList>
            <person name="Arroyo-Herrera I."/>
            <person name="Roman-Ponce B."/>
            <person name="Vasquez-Murrieta M.S."/>
        </authorList>
    </citation>
    <scope>NUCLEOTIDE SEQUENCE [LARGE SCALE GENOMIC DNA]</scope>
    <source>
        <strain evidence="3 4">NE1TT3</strain>
    </source>
</reference>
<dbReference type="RefSeq" id="WP_274264731.1">
    <property type="nucleotide sequence ID" value="NZ_JAQZCI010000003.1"/>
</dbReference>
<feature type="region of interest" description="Disordered" evidence="1">
    <location>
        <begin position="1"/>
        <end position="35"/>
    </location>
</feature>
<proteinExistence type="predicted"/>
<evidence type="ECO:0000256" key="1">
    <source>
        <dbReference type="SAM" id="MobiDB-lite"/>
    </source>
</evidence>
<accession>A0ABT5SJN9</accession>